<evidence type="ECO:0000313" key="1">
    <source>
        <dbReference type="EMBL" id="PMD43796.1"/>
    </source>
</evidence>
<protein>
    <submittedName>
        <fullName evidence="1">Uncharacterized protein</fullName>
    </submittedName>
</protein>
<dbReference type="AlphaFoldDB" id="A0A2J6RZ45"/>
<keyword evidence="2" id="KW-1185">Reference proteome</keyword>
<dbReference type="OrthoDB" id="5362512at2759"/>
<dbReference type="EMBL" id="KZ613942">
    <property type="protein sequence ID" value="PMD43796.1"/>
    <property type="molecule type" value="Genomic_DNA"/>
</dbReference>
<reference evidence="1 2" key="1">
    <citation type="submission" date="2016-04" db="EMBL/GenBank/DDBJ databases">
        <title>A degradative enzymes factory behind the ericoid mycorrhizal symbiosis.</title>
        <authorList>
            <consortium name="DOE Joint Genome Institute"/>
            <person name="Martino E."/>
            <person name="Morin E."/>
            <person name="Grelet G."/>
            <person name="Kuo A."/>
            <person name="Kohler A."/>
            <person name="Daghino S."/>
            <person name="Barry K."/>
            <person name="Choi C."/>
            <person name="Cichocki N."/>
            <person name="Clum A."/>
            <person name="Copeland A."/>
            <person name="Hainaut M."/>
            <person name="Haridas S."/>
            <person name="Labutti K."/>
            <person name="Lindquist E."/>
            <person name="Lipzen A."/>
            <person name="Khouja H.-R."/>
            <person name="Murat C."/>
            <person name="Ohm R."/>
            <person name="Olson A."/>
            <person name="Spatafora J."/>
            <person name="Veneault-Fourrey C."/>
            <person name="Henrissat B."/>
            <person name="Grigoriev I."/>
            <person name="Martin F."/>
            <person name="Perotto S."/>
        </authorList>
    </citation>
    <scope>NUCLEOTIDE SEQUENCE [LARGE SCALE GENOMIC DNA]</scope>
    <source>
        <strain evidence="1 2">F</strain>
    </source>
</reference>
<evidence type="ECO:0000313" key="2">
    <source>
        <dbReference type="Proteomes" id="UP000235786"/>
    </source>
</evidence>
<proteinExistence type="predicted"/>
<organism evidence="1 2">
    <name type="scientific">Hyaloscypha variabilis (strain UAMH 11265 / GT02V1 / F)</name>
    <name type="common">Meliniomyces variabilis</name>
    <dbReference type="NCBI Taxonomy" id="1149755"/>
    <lineage>
        <taxon>Eukaryota</taxon>
        <taxon>Fungi</taxon>
        <taxon>Dikarya</taxon>
        <taxon>Ascomycota</taxon>
        <taxon>Pezizomycotina</taxon>
        <taxon>Leotiomycetes</taxon>
        <taxon>Helotiales</taxon>
        <taxon>Hyaloscyphaceae</taxon>
        <taxon>Hyaloscypha</taxon>
        <taxon>Hyaloscypha variabilis</taxon>
    </lineage>
</organism>
<sequence length="219" mass="24889">MTDDTPMVGLWKSTLHYDLQWVITALRENRPRKTDFPSWSWLSREAPVQLRFSNFFGPPDGNVMVDIAVEKWDIVWLAEPFTSAVRSVNLTISGPVVETFIKPLSTPPPDTALTWVKMALHPPSSLRHRFLRNGFLRRCSPEEELVPAVCAFDDQDPEAHVQQICLLLYTIIGEEKRQEAFLILIKSQHKDDCHTSYSRVVSAEGIVPMLPPVLLVARG</sequence>
<name>A0A2J6RZ45_HYAVF</name>
<gene>
    <name evidence="1" type="ORF">L207DRAFT_526918</name>
</gene>
<dbReference type="Proteomes" id="UP000235786">
    <property type="component" value="Unassembled WGS sequence"/>
</dbReference>
<accession>A0A2J6RZ45</accession>